<dbReference type="InterPro" id="IPR002398">
    <property type="entry name" value="Pept_C14"/>
</dbReference>
<evidence type="ECO:0000313" key="2">
    <source>
        <dbReference type="Ensembl" id="ENSLCAP00010030358.1"/>
    </source>
</evidence>
<dbReference type="Gene3D" id="1.10.533.10">
    <property type="entry name" value="Death Domain, Fas"/>
    <property type="match status" value="1"/>
</dbReference>
<evidence type="ECO:0000259" key="1">
    <source>
        <dbReference type="PROSITE" id="PS50209"/>
    </source>
</evidence>
<dbReference type="STRING" id="8187.ENSLCAP00010030358"/>
<dbReference type="AlphaFoldDB" id="A0A4W6DXJ2"/>
<dbReference type="GO" id="GO:0097169">
    <property type="term" value="C:AIM2 inflammasome complex"/>
    <property type="evidence" value="ECO:0007669"/>
    <property type="project" value="TreeGrafter"/>
</dbReference>
<dbReference type="GO" id="GO:0072559">
    <property type="term" value="C:NLRP3 inflammasome complex"/>
    <property type="evidence" value="ECO:0007669"/>
    <property type="project" value="TreeGrafter"/>
</dbReference>
<organism evidence="2 3">
    <name type="scientific">Lates calcarifer</name>
    <name type="common">Barramundi</name>
    <name type="synonym">Holocentrus calcarifer</name>
    <dbReference type="NCBI Taxonomy" id="8187"/>
    <lineage>
        <taxon>Eukaryota</taxon>
        <taxon>Metazoa</taxon>
        <taxon>Chordata</taxon>
        <taxon>Craniata</taxon>
        <taxon>Vertebrata</taxon>
        <taxon>Euteleostomi</taxon>
        <taxon>Actinopterygii</taxon>
        <taxon>Neopterygii</taxon>
        <taxon>Teleostei</taxon>
        <taxon>Neoteleostei</taxon>
        <taxon>Acanthomorphata</taxon>
        <taxon>Carangaria</taxon>
        <taxon>Carangaria incertae sedis</taxon>
        <taxon>Centropomidae</taxon>
        <taxon>Lates</taxon>
    </lineage>
</organism>
<reference evidence="2" key="2">
    <citation type="submission" date="2025-08" db="UniProtKB">
        <authorList>
            <consortium name="Ensembl"/>
        </authorList>
    </citation>
    <scope>IDENTIFICATION</scope>
</reference>
<accession>A0A4W6DXJ2</accession>
<dbReference type="PANTHER" id="PTHR47901">
    <property type="entry name" value="CASPASE RECRUITMENT DOMAIN-CONTAINING PROTEIN 18"/>
    <property type="match status" value="1"/>
</dbReference>
<proteinExistence type="predicted"/>
<reference evidence="2" key="3">
    <citation type="submission" date="2025-09" db="UniProtKB">
        <authorList>
            <consortium name="Ensembl"/>
        </authorList>
    </citation>
    <scope>IDENTIFICATION</scope>
</reference>
<dbReference type="GO" id="GO:0072557">
    <property type="term" value="C:IPAF inflammasome complex"/>
    <property type="evidence" value="ECO:0007669"/>
    <property type="project" value="TreeGrafter"/>
</dbReference>
<dbReference type="SMART" id="SM00114">
    <property type="entry name" value="CARD"/>
    <property type="match status" value="1"/>
</dbReference>
<dbReference type="PANTHER" id="PTHR47901:SF3">
    <property type="entry name" value="CASPASE-1"/>
    <property type="match status" value="1"/>
</dbReference>
<keyword evidence="3" id="KW-1185">Reference proteome</keyword>
<dbReference type="Pfam" id="PF00619">
    <property type="entry name" value="CARD"/>
    <property type="match status" value="1"/>
</dbReference>
<dbReference type="SUPFAM" id="SSF47986">
    <property type="entry name" value="DEATH domain"/>
    <property type="match status" value="1"/>
</dbReference>
<reference evidence="3" key="1">
    <citation type="submission" date="2015-09" db="EMBL/GenBank/DDBJ databases">
        <authorList>
            <person name="Sai Rama Sridatta P."/>
        </authorList>
    </citation>
    <scope>NUCLEOTIDE SEQUENCE [LARGE SCALE GENOMIC DNA]</scope>
</reference>
<dbReference type="Proteomes" id="UP000314980">
    <property type="component" value="Unassembled WGS sequence"/>
</dbReference>
<dbReference type="InterPro" id="IPR001315">
    <property type="entry name" value="CARD"/>
</dbReference>
<dbReference type="GO" id="GO:0050727">
    <property type="term" value="P:regulation of inflammatory response"/>
    <property type="evidence" value="ECO:0007669"/>
    <property type="project" value="TreeGrafter"/>
</dbReference>
<dbReference type="InterPro" id="IPR011029">
    <property type="entry name" value="DEATH-like_dom_sf"/>
</dbReference>
<dbReference type="GO" id="GO:0042981">
    <property type="term" value="P:regulation of apoptotic process"/>
    <property type="evidence" value="ECO:0007669"/>
    <property type="project" value="InterPro"/>
</dbReference>
<dbReference type="GO" id="GO:0006508">
    <property type="term" value="P:proteolysis"/>
    <property type="evidence" value="ECO:0007669"/>
    <property type="project" value="InterPro"/>
</dbReference>
<dbReference type="GO" id="GO:0004197">
    <property type="term" value="F:cysteine-type endopeptidase activity"/>
    <property type="evidence" value="ECO:0007669"/>
    <property type="project" value="InterPro"/>
</dbReference>
<protein>
    <recommendedName>
        <fullName evidence="1">CARD domain-containing protein</fullName>
    </recommendedName>
</protein>
<sequence length="85" mass="9699">MDKLNSVRRQFIKGVTEPVLNQLLDKLLECKIINDEEMESAKVRNTDKARDVIDTVRKKGAKASSVLIAALCEVDPCLFRELRLR</sequence>
<evidence type="ECO:0000313" key="3">
    <source>
        <dbReference type="Proteomes" id="UP000314980"/>
    </source>
</evidence>
<dbReference type="PROSITE" id="PS50209">
    <property type="entry name" value="CARD"/>
    <property type="match status" value="1"/>
</dbReference>
<dbReference type="InParanoid" id="A0A4W6DXJ2"/>
<feature type="domain" description="CARD" evidence="1">
    <location>
        <begin position="1"/>
        <end position="85"/>
    </location>
</feature>
<dbReference type="Ensembl" id="ENSLCAT00010031043.1">
    <property type="protein sequence ID" value="ENSLCAP00010030358.1"/>
    <property type="gene ID" value="ENSLCAG00010014284.1"/>
</dbReference>
<dbReference type="GeneTree" id="ENSGT01000000214731"/>
<name>A0A4W6DXJ2_LATCA</name>